<feature type="domain" description="UBC core" evidence="3">
    <location>
        <begin position="871"/>
        <end position="1032"/>
    </location>
</feature>
<evidence type="ECO:0000313" key="4">
    <source>
        <dbReference type="EnsemblMetazoa" id="XP_008182063.3"/>
    </source>
</evidence>
<keyword evidence="2" id="KW-0833">Ubl conjugation pathway</keyword>
<dbReference type="RefSeq" id="XP_008182063.3">
    <property type="nucleotide sequence ID" value="XM_008183841.3"/>
</dbReference>
<keyword evidence="1" id="KW-0808">Transferase</keyword>
<evidence type="ECO:0000256" key="1">
    <source>
        <dbReference type="ARBA" id="ARBA00022679"/>
    </source>
</evidence>
<dbReference type="EnsemblMetazoa" id="XM_008183841.3">
    <property type="protein sequence ID" value="XP_008182063.3"/>
    <property type="gene ID" value="LOC103309139"/>
</dbReference>
<dbReference type="AlphaFoldDB" id="A0A8R2B534"/>
<dbReference type="KEGG" id="api:103309139"/>
<protein>
    <recommendedName>
        <fullName evidence="3">UBC core domain-containing protein</fullName>
    </recommendedName>
</protein>
<dbReference type="GeneID" id="103309139"/>
<evidence type="ECO:0000313" key="5">
    <source>
        <dbReference type="Proteomes" id="UP000007819"/>
    </source>
</evidence>
<evidence type="ECO:0000259" key="3">
    <source>
        <dbReference type="PROSITE" id="PS50127"/>
    </source>
</evidence>
<accession>A0A8R2B534</accession>
<organism evidence="4 5">
    <name type="scientific">Acyrthosiphon pisum</name>
    <name type="common">Pea aphid</name>
    <dbReference type="NCBI Taxonomy" id="7029"/>
    <lineage>
        <taxon>Eukaryota</taxon>
        <taxon>Metazoa</taxon>
        <taxon>Ecdysozoa</taxon>
        <taxon>Arthropoda</taxon>
        <taxon>Hexapoda</taxon>
        <taxon>Insecta</taxon>
        <taxon>Pterygota</taxon>
        <taxon>Neoptera</taxon>
        <taxon>Paraneoptera</taxon>
        <taxon>Hemiptera</taxon>
        <taxon>Sternorrhyncha</taxon>
        <taxon>Aphidomorpha</taxon>
        <taxon>Aphidoidea</taxon>
        <taxon>Aphididae</taxon>
        <taxon>Macrosiphini</taxon>
        <taxon>Acyrthosiphon</taxon>
    </lineage>
</organism>
<dbReference type="InterPro" id="IPR000608">
    <property type="entry name" value="UBC"/>
</dbReference>
<reference evidence="4" key="2">
    <citation type="submission" date="2022-06" db="UniProtKB">
        <authorList>
            <consortium name="EnsemblMetazoa"/>
        </authorList>
    </citation>
    <scope>IDENTIFICATION</scope>
</reference>
<dbReference type="InterPro" id="IPR016135">
    <property type="entry name" value="UBQ-conjugating_enzyme/RWD"/>
</dbReference>
<reference evidence="5" key="1">
    <citation type="submission" date="2010-06" db="EMBL/GenBank/DDBJ databases">
        <authorList>
            <person name="Jiang H."/>
            <person name="Abraham K."/>
            <person name="Ali S."/>
            <person name="Alsbrooks S.L."/>
            <person name="Anim B.N."/>
            <person name="Anosike U.S."/>
            <person name="Attaway T."/>
            <person name="Bandaranaike D.P."/>
            <person name="Battles P.K."/>
            <person name="Bell S.N."/>
            <person name="Bell A.V."/>
            <person name="Beltran B."/>
            <person name="Bickham C."/>
            <person name="Bustamante Y."/>
            <person name="Caleb T."/>
            <person name="Canada A."/>
            <person name="Cardenas V."/>
            <person name="Carter K."/>
            <person name="Chacko J."/>
            <person name="Chandrabose M.N."/>
            <person name="Chavez D."/>
            <person name="Chavez A."/>
            <person name="Chen L."/>
            <person name="Chu H.-S."/>
            <person name="Claassen K.J."/>
            <person name="Cockrell R."/>
            <person name="Collins M."/>
            <person name="Cooper J.A."/>
            <person name="Cree A."/>
            <person name="Curry S.M."/>
            <person name="Da Y."/>
            <person name="Dao M.D."/>
            <person name="Das B."/>
            <person name="Davila M.-L."/>
            <person name="Davy-Carroll L."/>
            <person name="Denson S."/>
            <person name="Dinh H."/>
            <person name="Ebong V.E."/>
            <person name="Edwards J.R."/>
            <person name="Egan A."/>
            <person name="El-Daye J."/>
            <person name="Escobedo L."/>
            <person name="Fernandez S."/>
            <person name="Fernando P.R."/>
            <person name="Flagg N."/>
            <person name="Forbes L.D."/>
            <person name="Fowler R.G."/>
            <person name="Fu Q."/>
            <person name="Gabisi R.A."/>
            <person name="Ganer J."/>
            <person name="Garbino Pronczuk A."/>
            <person name="Garcia R.M."/>
            <person name="Garner T."/>
            <person name="Garrett T.E."/>
            <person name="Gonzalez D.A."/>
            <person name="Hamid H."/>
            <person name="Hawkins E.S."/>
            <person name="Hirani K."/>
            <person name="Hogues M.E."/>
            <person name="Hollins B."/>
            <person name="Hsiao C.-H."/>
            <person name="Jabil R."/>
            <person name="James M.L."/>
            <person name="Jhangiani S.N."/>
            <person name="Johnson B."/>
            <person name="Johnson Q."/>
            <person name="Joshi V."/>
            <person name="Kalu J.B."/>
            <person name="Kam C."/>
            <person name="Kashfia A."/>
            <person name="Keebler J."/>
            <person name="Kisamo H."/>
            <person name="Kovar C.L."/>
            <person name="Lago L.A."/>
            <person name="Lai C.-Y."/>
            <person name="Laidlaw J."/>
            <person name="Lara F."/>
            <person name="Le T.-K."/>
            <person name="Lee S.L."/>
            <person name="Legall F.H."/>
            <person name="Lemon S.J."/>
            <person name="Lewis L.R."/>
            <person name="Li B."/>
            <person name="Liu Y."/>
            <person name="Liu Y.-S."/>
            <person name="Lopez J."/>
            <person name="Lozado R.J."/>
            <person name="Lu J."/>
            <person name="Madu R.C."/>
            <person name="Maheshwari M."/>
            <person name="Maheshwari R."/>
            <person name="Malloy K."/>
            <person name="Martinez E."/>
            <person name="Mathew T."/>
            <person name="Mercado I.C."/>
            <person name="Mercado C."/>
            <person name="Meyer B."/>
            <person name="Montgomery K."/>
            <person name="Morgan M.B."/>
            <person name="Munidasa M."/>
            <person name="Nazareth L.V."/>
            <person name="Nelson J."/>
            <person name="Ng B.M."/>
            <person name="Nguyen N.B."/>
            <person name="Nguyen P.Q."/>
            <person name="Nguyen T."/>
            <person name="Obregon M."/>
            <person name="Okwuonu G.O."/>
            <person name="Onwere C.G."/>
            <person name="Orozco G."/>
            <person name="Parra A."/>
            <person name="Patel S."/>
            <person name="Patil S."/>
            <person name="Perez A."/>
            <person name="Perez Y."/>
            <person name="Pham C."/>
            <person name="Primus E.L."/>
            <person name="Pu L.-L."/>
            <person name="Puazo M."/>
            <person name="Qin X."/>
            <person name="Quiroz J.B."/>
            <person name="Reese J."/>
            <person name="Richards S."/>
            <person name="Rives C.M."/>
            <person name="Robberts R."/>
            <person name="Ruiz S.J."/>
            <person name="Ruiz M.J."/>
            <person name="Santibanez J."/>
            <person name="Schneider B.W."/>
            <person name="Sisson I."/>
            <person name="Smith M."/>
            <person name="Sodergren E."/>
            <person name="Song X.-Z."/>
            <person name="Song B.B."/>
            <person name="Summersgill H."/>
            <person name="Thelus R."/>
            <person name="Thornton R.D."/>
            <person name="Trejos Z.Y."/>
            <person name="Usmani K."/>
            <person name="Vattathil S."/>
            <person name="Villasana D."/>
            <person name="Walker D.L."/>
            <person name="Wang S."/>
            <person name="Wang K."/>
            <person name="White C.S."/>
            <person name="Williams A.C."/>
            <person name="Williamson J."/>
            <person name="Wilson K."/>
            <person name="Woghiren I.O."/>
            <person name="Woodworth J.R."/>
            <person name="Worley K.C."/>
            <person name="Wright R.A."/>
            <person name="Wu W."/>
            <person name="Young L."/>
            <person name="Zhang L."/>
            <person name="Zhang J."/>
            <person name="Zhu Y."/>
            <person name="Muzny D.M."/>
            <person name="Weinstock G."/>
            <person name="Gibbs R.A."/>
        </authorList>
    </citation>
    <scope>NUCLEOTIDE SEQUENCE [LARGE SCALE GENOMIC DNA]</scope>
    <source>
        <strain evidence="5">LSR1</strain>
    </source>
</reference>
<dbReference type="PANTHER" id="PTHR46116">
    <property type="entry name" value="(E3-INDEPENDENT) E2 UBIQUITIN-CONJUGATING ENZYME"/>
    <property type="match status" value="1"/>
</dbReference>
<name>A0A8R2B534_ACYPI</name>
<dbReference type="PANTHER" id="PTHR46116:SF15">
    <property type="entry name" value="(E3-INDEPENDENT) E2 UBIQUITIN-CONJUGATING ENZYME"/>
    <property type="match status" value="1"/>
</dbReference>
<dbReference type="InterPro" id="IPR057733">
    <property type="entry name" value="UBE2O-like_SH3-B"/>
</dbReference>
<dbReference type="OrthoDB" id="47801at2759"/>
<dbReference type="SUPFAM" id="SSF54495">
    <property type="entry name" value="UBC-like"/>
    <property type="match status" value="1"/>
</dbReference>
<dbReference type="Proteomes" id="UP000007819">
    <property type="component" value="Chromosome X"/>
</dbReference>
<dbReference type="Pfam" id="PF00179">
    <property type="entry name" value="UQ_con"/>
    <property type="match status" value="1"/>
</dbReference>
<dbReference type="Pfam" id="PF23046">
    <property type="entry name" value="tSH3-B_UBE2O"/>
    <property type="match status" value="1"/>
</dbReference>
<sequence>MEKDDDKFFGDDEVATVSSNSGLVKYGLVLTKNNSRSEIEFKQASCTNHNEIKVIWHPDGAKEIISDDKVVLMDRSLMPGDVVRKVSEKKPSQFGYCGNIVKYATVKIFNTNKIIENINSRNLTRTKPFGIGSSVFYESCVGEVTDVKCKVTFISQDGSIFTLEDPHRRDFISLSTSYSFFIGDNVFYHGQKLKMRLGSLEKVKFLKISNLMKCLWHNYKKNFSSKFGSKWVKVYVQDVIVSSVEVKWYCQTSSRTKSGEEYWPERLFTGDNLKKLKIIDIFESCSIQVGGTYLYTIKDTDNLMTMKQWRSKCTEAFNIGSGSIHSKTNKNKRHKKLLGTNKRLKRSHLIDLERINIDDSLLSIQNGRSSVSAVLRQIRERILYKIQKCTLLSKKCESTSTTGNSRVYTLKSNRLKRNRMWKSLIKKNKQFNIPKMKTKPNSKVVVEICYTKSMIDVIWQDGTKETGVSSTDLCPVQNLDELEFFPGDFVTEKSPASDVYGVVESVDHAERTAHIQWLKVYPENPSLPNSIEKTYFSVYDLRNHPDFNFEHGCLIRRIDTNPDLNTLTVGQVLSAGPNGRILVIWVDGEKTECWPQELIVVKPNGFSFQDVEYDLPKDWMPITSLRLSNISCDQVHNERKHEGLLVQLQEQSAMSINLFLDAVKQTCDMDKVLKLKKALEQYRSGFNVSSFLPTSECKEKEKEIETWYKDLMDNISKLINKIISRIDIKEREERESVEEEELSYEILIKDSETKLKQFVSDFIKKVNLVFNESYPSKYGIIKHCDTKDESDDLSLQIMDVAEPASVLPVIEPHPAECPFISLKTEPVYEVIKPEYNQSITKPEEAGVFEVVETLMDNSHKYINDKDNLNPRLLKVIAKDIHILQKSLPAGIWVKTFENRLDLFSIMIRGPEKTPYAGGLFLFDVKIPSTYPIKPPFCHYYSFCDEQLNPNLNEDGEVCLSLLGTWSGHGVELWSLEDSNLLQLLVSIQGLILVSEPYYNEAGFDSQRGQKLAKENSRVYNEMALIKVVQSMTNMLNMNNSDVKNAGYFEEEILEHVKTHGPKLISTIENWIKMSEKELTEDEKLAPGYPLLPLSKGFCLSIIKALKDYKEALISKNIIFK</sequence>
<dbReference type="GO" id="GO:0061631">
    <property type="term" value="F:ubiquitin conjugating enzyme activity"/>
    <property type="evidence" value="ECO:0007669"/>
    <property type="project" value="TreeGrafter"/>
</dbReference>
<dbReference type="Gene3D" id="3.10.110.10">
    <property type="entry name" value="Ubiquitin Conjugating Enzyme"/>
    <property type="match status" value="1"/>
</dbReference>
<dbReference type="InterPro" id="IPR057734">
    <property type="entry name" value="UBE2O-like_SH3-C"/>
</dbReference>
<dbReference type="SMART" id="SM00212">
    <property type="entry name" value="UBCc"/>
    <property type="match status" value="1"/>
</dbReference>
<dbReference type="Pfam" id="PF23043">
    <property type="entry name" value="SH3-B_UBE2O"/>
    <property type="match status" value="1"/>
</dbReference>
<dbReference type="InterPro" id="IPR057735">
    <property type="entry name" value="UBE2O-like_tSH3-B"/>
</dbReference>
<dbReference type="PROSITE" id="PS50127">
    <property type="entry name" value="UBC_2"/>
    <property type="match status" value="1"/>
</dbReference>
<dbReference type="Pfam" id="PF23044">
    <property type="entry name" value="SH3-C_UBE2O"/>
    <property type="match status" value="1"/>
</dbReference>
<dbReference type="CDD" id="cd23837">
    <property type="entry name" value="UBCc_UBE2O"/>
    <property type="match status" value="1"/>
</dbReference>
<keyword evidence="5" id="KW-1185">Reference proteome</keyword>
<evidence type="ECO:0000256" key="2">
    <source>
        <dbReference type="ARBA" id="ARBA00022786"/>
    </source>
</evidence>
<proteinExistence type="predicted"/>